<dbReference type="Proteomes" id="UP001165302">
    <property type="component" value="Unassembled WGS sequence"/>
</dbReference>
<sequence length="166" mass="19482">MIKFFGSLILVFNLFIVNAQSLNLHDVRKDFNRGVKDEVLCKKYLSLLQKNAKSPLEKGYQAAFNMFMAKHTSNPFKKMGYFKDGKKLLESQIKLESNNIELRFIRLSIQYHIPDYLGYKENINEDKEYLVSNLYKLKDDKAKDIIYNYLKGANMYNSEELSLLGR</sequence>
<organism evidence="1 2">
    <name type="scientific">Sphingobacterium bovistauri</name>
    <dbReference type="NCBI Taxonomy" id="2781959"/>
    <lineage>
        <taxon>Bacteria</taxon>
        <taxon>Pseudomonadati</taxon>
        <taxon>Bacteroidota</taxon>
        <taxon>Sphingobacteriia</taxon>
        <taxon>Sphingobacteriales</taxon>
        <taxon>Sphingobacteriaceae</taxon>
        <taxon>Sphingobacterium</taxon>
    </lineage>
</organism>
<evidence type="ECO:0000313" key="1">
    <source>
        <dbReference type="EMBL" id="MCA5006767.1"/>
    </source>
</evidence>
<name>A0ABS7ZAZ6_9SPHI</name>
<evidence type="ECO:0000313" key="2">
    <source>
        <dbReference type="Proteomes" id="UP001165302"/>
    </source>
</evidence>
<proteinExistence type="predicted"/>
<accession>A0ABS7ZAZ6</accession>
<reference evidence="1" key="1">
    <citation type="submission" date="2020-10" db="EMBL/GenBank/DDBJ databases">
        <authorList>
            <person name="Lu T."/>
            <person name="Wang Q."/>
            <person name="Han X."/>
        </authorList>
    </citation>
    <scope>NUCLEOTIDE SEQUENCE</scope>
    <source>
        <strain evidence="1">WQ 366</strain>
    </source>
</reference>
<protein>
    <submittedName>
        <fullName evidence="1">Uncharacterized protein</fullName>
    </submittedName>
</protein>
<gene>
    <name evidence="1" type="ORF">IPZ78_16630</name>
</gene>
<keyword evidence="2" id="KW-1185">Reference proteome</keyword>
<comment type="caution">
    <text evidence="1">The sequence shown here is derived from an EMBL/GenBank/DDBJ whole genome shotgun (WGS) entry which is preliminary data.</text>
</comment>
<dbReference type="EMBL" id="JADEYP010000046">
    <property type="protein sequence ID" value="MCA5006767.1"/>
    <property type="molecule type" value="Genomic_DNA"/>
</dbReference>
<dbReference type="RefSeq" id="WP_225555121.1">
    <property type="nucleotide sequence ID" value="NZ_JADEYP010000046.1"/>
</dbReference>